<dbReference type="InterPro" id="IPR029058">
    <property type="entry name" value="AB_hydrolase_fold"/>
</dbReference>
<dbReference type="Gene3D" id="3.40.50.1820">
    <property type="entry name" value="alpha/beta hydrolase"/>
    <property type="match status" value="1"/>
</dbReference>
<comment type="caution">
    <text evidence="3">The sequence shown here is derived from an EMBL/GenBank/DDBJ whole genome shotgun (WGS) entry which is preliminary data.</text>
</comment>
<dbReference type="Pfam" id="PF07859">
    <property type="entry name" value="Abhydrolase_3"/>
    <property type="match status" value="1"/>
</dbReference>
<reference evidence="3 4" key="1">
    <citation type="submission" date="2018-10" db="EMBL/GenBank/DDBJ databases">
        <title>A high-quality apple genome assembly.</title>
        <authorList>
            <person name="Hu J."/>
        </authorList>
    </citation>
    <scope>NUCLEOTIDE SEQUENCE [LARGE SCALE GENOMIC DNA]</scope>
    <source>
        <strain evidence="4">cv. HFTH1</strain>
        <tissue evidence="3">Young leaf</tissue>
    </source>
</reference>
<proteinExistence type="inferred from homology"/>
<comment type="similarity">
    <text evidence="1">Belongs to the 'GDXG' lipolytic enzyme family.</text>
</comment>
<protein>
    <recommendedName>
        <fullName evidence="2">Alpha/beta hydrolase fold-3 domain-containing protein</fullName>
    </recommendedName>
</protein>
<dbReference type="STRING" id="3750.A0A498KAB7"/>
<dbReference type="GO" id="GO:0016787">
    <property type="term" value="F:hydrolase activity"/>
    <property type="evidence" value="ECO:0007669"/>
    <property type="project" value="InterPro"/>
</dbReference>
<organism evidence="3 4">
    <name type="scientific">Malus domestica</name>
    <name type="common">Apple</name>
    <name type="synonym">Pyrus malus</name>
    <dbReference type="NCBI Taxonomy" id="3750"/>
    <lineage>
        <taxon>Eukaryota</taxon>
        <taxon>Viridiplantae</taxon>
        <taxon>Streptophyta</taxon>
        <taxon>Embryophyta</taxon>
        <taxon>Tracheophyta</taxon>
        <taxon>Spermatophyta</taxon>
        <taxon>Magnoliopsida</taxon>
        <taxon>eudicotyledons</taxon>
        <taxon>Gunneridae</taxon>
        <taxon>Pentapetalae</taxon>
        <taxon>rosids</taxon>
        <taxon>fabids</taxon>
        <taxon>Rosales</taxon>
        <taxon>Rosaceae</taxon>
        <taxon>Amygdaloideae</taxon>
        <taxon>Maleae</taxon>
        <taxon>Malus</taxon>
    </lineage>
</organism>
<evidence type="ECO:0000256" key="1">
    <source>
        <dbReference type="ARBA" id="ARBA00010515"/>
    </source>
</evidence>
<dbReference type="InterPro" id="IPR013094">
    <property type="entry name" value="AB_hydrolase_3"/>
</dbReference>
<feature type="domain" description="Alpha/beta hydrolase fold-3" evidence="2">
    <location>
        <begin position="2"/>
        <end position="80"/>
    </location>
</feature>
<dbReference type="EMBL" id="RDQH01000328">
    <property type="protein sequence ID" value="RXI05159.1"/>
    <property type="molecule type" value="Genomic_DNA"/>
</dbReference>
<evidence type="ECO:0000313" key="3">
    <source>
        <dbReference type="EMBL" id="RXI05159.1"/>
    </source>
</evidence>
<evidence type="ECO:0000313" key="4">
    <source>
        <dbReference type="Proteomes" id="UP000290289"/>
    </source>
</evidence>
<name>A0A498KAB7_MALDO</name>
<dbReference type="Proteomes" id="UP000290289">
    <property type="component" value="Chromosome 2"/>
</dbReference>
<keyword evidence="4" id="KW-1185">Reference proteome</keyword>
<gene>
    <name evidence="3" type="ORF">DVH24_006416</name>
</gene>
<sequence length="112" mass="12396">MVDKLLGLAIPAGSTKNHPITCPMGPKAPPLDNLKLPPFLLCVASKDLIIDTQMEYFEAMKKANKDVELLINEGVTHCFYLNIIAVDTDPETAAETERLIAGIKQFIKNHYD</sequence>
<accession>A0A498KAB7</accession>
<dbReference type="SMR" id="A0A498KAB7"/>
<dbReference type="AlphaFoldDB" id="A0A498KAB7"/>
<evidence type="ECO:0000259" key="2">
    <source>
        <dbReference type="Pfam" id="PF07859"/>
    </source>
</evidence>
<dbReference type="SUPFAM" id="SSF53474">
    <property type="entry name" value="alpha/beta-Hydrolases"/>
    <property type="match status" value="1"/>
</dbReference>